<dbReference type="RefSeq" id="WP_218233254.1">
    <property type="nucleotide sequence ID" value="NZ_BAABBB010000009.1"/>
</dbReference>
<evidence type="ECO:0000256" key="1">
    <source>
        <dbReference type="SAM" id="Phobius"/>
    </source>
</evidence>
<dbReference type="EMBL" id="BAABBB010000009">
    <property type="protein sequence ID" value="GAA3528622.1"/>
    <property type="molecule type" value="Genomic_DNA"/>
</dbReference>
<feature type="transmembrane region" description="Helical" evidence="1">
    <location>
        <begin position="34"/>
        <end position="54"/>
    </location>
</feature>
<keyword evidence="1" id="KW-1133">Transmembrane helix</keyword>
<feature type="transmembrane region" description="Helical" evidence="1">
    <location>
        <begin position="195"/>
        <end position="213"/>
    </location>
</feature>
<keyword evidence="4" id="KW-1185">Reference proteome</keyword>
<dbReference type="Proteomes" id="UP001500301">
    <property type="component" value="Unassembled WGS sequence"/>
</dbReference>
<dbReference type="InterPro" id="IPR012171">
    <property type="entry name" value="Fatty_acid_desaturase"/>
</dbReference>
<keyword evidence="1" id="KW-0472">Membrane</keyword>
<evidence type="ECO:0000259" key="2">
    <source>
        <dbReference type="Pfam" id="PF00487"/>
    </source>
</evidence>
<reference evidence="4" key="1">
    <citation type="journal article" date="2019" name="Int. J. Syst. Evol. Microbiol.">
        <title>The Global Catalogue of Microorganisms (GCM) 10K type strain sequencing project: providing services to taxonomists for standard genome sequencing and annotation.</title>
        <authorList>
            <consortium name="The Broad Institute Genomics Platform"/>
            <consortium name="The Broad Institute Genome Sequencing Center for Infectious Disease"/>
            <person name="Wu L."/>
            <person name="Ma J."/>
        </authorList>
    </citation>
    <scope>NUCLEOTIDE SEQUENCE [LARGE SCALE GENOMIC DNA]</scope>
    <source>
        <strain evidence="4">JCM 17460</strain>
    </source>
</reference>
<dbReference type="PANTHER" id="PTHR19353">
    <property type="entry name" value="FATTY ACID DESATURASE 2"/>
    <property type="match status" value="1"/>
</dbReference>
<protein>
    <submittedName>
        <fullName evidence="3">Acyl-CoA desaturase</fullName>
    </submittedName>
</protein>
<comment type="caution">
    <text evidence="3">The sequence shown here is derived from an EMBL/GenBank/DDBJ whole genome shotgun (WGS) entry which is preliminary data.</text>
</comment>
<gene>
    <name evidence="3" type="ORF">GCM10022263_16500</name>
</gene>
<feature type="domain" description="Fatty acid desaturase" evidence="2">
    <location>
        <begin position="59"/>
        <end position="316"/>
    </location>
</feature>
<dbReference type="PIRSF" id="PIRSF015921">
    <property type="entry name" value="FA_sphinglp_des"/>
    <property type="match status" value="1"/>
</dbReference>
<feature type="transmembrane region" description="Helical" evidence="1">
    <location>
        <begin position="60"/>
        <end position="80"/>
    </location>
</feature>
<dbReference type="InterPro" id="IPR005804">
    <property type="entry name" value="FA_desaturase_dom"/>
</dbReference>
<accession>A0ABP6V4N9</accession>
<dbReference type="Pfam" id="PF00487">
    <property type="entry name" value="FA_desaturase"/>
    <property type="match status" value="1"/>
</dbReference>
<dbReference type="CDD" id="cd03506">
    <property type="entry name" value="Delta6-FADS-like"/>
    <property type="match status" value="1"/>
</dbReference>
<dbReference type="PANTHER" id="PTHR19353:SF19">
    <property type="entry name" value="DELTA(5) FATTY ACID DESATURASE C-RELATED"/>
    <property type="match status" value="1"/>
</dbReference>
<evidence type="ECO:0000313" key="4">
    <source>
        <dbReference type="Proteomes" id="UP001500301"/>
    </source>
</evidence>
<keyword evidence="1" id="KW-0812">Transmembrane</keyword>
<sequence length="353" mass="38453">MSTTDSVHPPPRSDYGELVREIRRRGLLHPRPDYYLRLGALDVGCLAALVLALVALRDSWWAVALAPAFAVVSTQIAFLSHDAAHRQVVRGRRATMVACLVLGNMLNGLSYGWWVAKHDAHHAHPNDPATDPDVAPGAFVFDPAQAGDRAGAAAWMTRHQAVLFFPLLTLEAFNLRVEGARALLRTGFRNRSVEAVLLVGHVALYLGLVISTLTWVQGLVFVVVHQALFGVYLGCSFAPSHKGMPVPTAVQSADPLLRQVVCSRNIRGGPFLDLALGGLNLQIEHHLFPSMPRPNLRLAQPIVRRHCQERDIPYAEATLVASYGSGLRHLRQVGTALRLRTGTAGGSRPGCDR</sequence>
<organism evidence="3 4">
    <name type="scientific">Nocardioides daeguensis</name>
    <dbReference type="NCBI Taxonomy" id="908359"/>
    <lineage>
        <taxon>Bacteria</taxon>
        <taxon>Bacillati</taxon>
        <taxon>Actinomycetota</taxon>
        <taxon>Actinomycetes</taxon>
        <taxon>Propionibacteriales</taxon>
        <taxon>Nocardioidaceae</taxon>
        <taxon>Nocardioides</taxon>
    </lineage>
</organism>
<evidence type="ECO:0000313" key="3">
    <source>
        <dbReference type="EMBL" id="GAA3528622.1"/>
    </source>
</evidence>
<name>A0ABP6V4N9_9ACTN</name>
<proteinExistence type="predicted"/>